<dbReference type="AlphaFoldDB" id="A0AAD9HVJ6"/>
<comment type="caution">
    <text evidence="2">The sequence shown here is derived from an EMBL/GenBank/DDBJ whole genome shotgun (WGS) entry which is preliminary data.</text>
</comment>
<reference evidence="2" key="1">
    <citation type="submission" date="2021-06" db="EMBL/GenBank/DDBJ databases">
        <title>Comparative genomics, transcriptomics and evolutionary studies reveal genomic signatures of adaptation to plant cell wall in hemibiotrophic fungi.</title>
        <authorList>
            <consortium name="DOE Joint Genome Institute"/>
            <person name="Baroncelli R."/>
            <person name="Diaz J.F."/>
            <person name="Benocci T."/>
            <person name="Peng M."/>
            <person name="Battaglia E."/>
            <person name="Haridas S."/>
            <person name="Andreopoulos W."/>
            <person name="Labutti K."/>
            <person name="Pangilinan J."/>
            <person name="Floch G.L."/>
            <person name="Makela M.R."/>
            <person name="Henrissat B."/>
            <person name="Grigoriev I.V."/>
            <person name="Crouch J.A."/>
            <person name="De Vries R.P."/>
            <person name="Sukno S.A."/>
            <person name="Thon M.R."/>
        </authorList>
    </citation>
    <scope>NUCLEOTIDE SEQUENCE</scope>
    <source>
        <strain evidence="2">MAFF235873</strain>
    </source>
</reference>
<sequence>MCKRSSPVVVGSPESSQPGDGDIRSEQCHWWQCCCAALRWTEHISHSTLGFATRLTSSIPPAFASPRRLWLSGLGGKSTCVERRYVLETLQQILTFPWGTSLDFYFFLLHLQPTYPVRISKSFSPCSTGSTVRSGTTTAHVKATRLIFSRLPVWPDITIIKVFLEVPVEAGRARHSKLVSGSLAFRTIRIAPICHGVPDSSLNHSDAVAVTSHVRVRLGLCPPLVLAYPPVLPSTGCMAVGARIGGKPTGRGGPGCQACRPLSLALTV</sequence>
<feature type="compositionally biased region" description="Low complexity" evidence="1">
    <location>
        <begin position="1"/>
        <end position="18"/>
    </location>
</feature>
<dbReference type="EMBL" id="MU842812">
    <property type="protein sequence ID" value="KAK2034759.1"/>
    <property type="molecule type" value="Genomic_DNA"/>
</dbReference>
<evidence type="ECO:0000256" key="1">
    <source>
        <dbReference type="SAM" id="MobiDB-lite"/>
    </source>
</evidence>
<accession>A0AAD9HVJ6</accession>
<organism evidence="2 3">
    <name type="scientific">Colletotrichum zoysiae</name>
    <dbReference type="NCBI Taxonomy" id="1216348"/>
    <lineage>
        <taxon>Eukaryota</taxon>
        <taxon>Fungi</taxon>
        <taxon>Dikarya</taxon>
        <taxon>Ascomycota</taxon>
        <taxon>Pezizomycotina</taxon>
        <taxon>Sordariomycetes</taxon>
        <taxon>Hypocreomycetidae</taxon>
        <taxon>Glomerellales</taxon>
        <taxon>Glomerellaceae</taxon>
        <taxon>Colletotrichum</taxon>
        <taxon>Colletotrichum graminicola species complex</taxon>
    </lineage>
</organism>
<evidence type="ECO:0000313" key="2">
    <source>
        <dbReference type="EMBL" id="KAK2034759.1"/>
    </source>
</evidence>
<keyword evidence="3" id="KW-1185">Reference proteome</keyword>
<evidence type="ECO:0000313" key="3">
    <source>
        <dbReference type="Proteomes" id="UP001232148"/>
    </source>
</evidence>
<name>A0AAD9HVJ6_9PEZI</name>
<dbReference type="Proteomes" id="UP001232148">
    <property type="component" value="Unassembled WGS sequence"/>
</dbReference>
<feature type="region of interest" description="Disordered" evidence="1">
    <location>
        <begin position="1"/>
        <end position="21"/>
    </location>
</feature>
<proteinExistence type="predicted"/>
<gene>
    <name evidence="2" type="ORF">LX32DRAFT_339408</name>
</gene>
<protein>
    <submittedName>
        <fullName evidence="2">Uncharacterized protein</fullName>
    </submittedName>
</protein>